<evidence type="ECO:0000313" key="2">
    <source>
        <dbReference type="Proteomes" id="UP001370490"/>
    </source>
</evidence>
<dbReference type="Gene3D" id="3.40.50.720">
    <property type="entry name" value="NAD(P)-binding Rossmann-like Domain"/>
    <property type="match status" value="1"/>
</dbReference>
<dbReference type="GO" id="GO:0016491">
    <property type="term" value="F:oxidoreductase activity"/>
    <property type="evidence" value="ECO:0007669"/>
    <property type="project" value="TreeGrafter"/>
</dbReference>
<dbReference type="GO" id="GO:0005737">
    <property type="term" value="C:cytoplasm"/>
    <property type="evidence" value="ECO:0007669"/>
    <property type="project" value="TreeGrafter"/>
</dbReference>
<dbReference type="InterPro" id="IPR051468">
    <property type="entry name" value="Fungal_SecMetab_SDRs"/>
</dbReference>
<dbReference type="InterPro" id="IPR036291">
    <property type="entry name" value="NAD(P)-bd_dom_sf"/>
</dbReference>
<gene>
    <name evidence="1" type="ORF">RJ641_017811</name>
</gene>
<reference evidence="1 2" key="1">
    <citation type="submission" date="2023-12" db="EMBL/GenBank/DDBJ databases">
        <title>A high-quality genome assembly for Dillenia turbinata (Dilleniales).</title>
        <authorList>
            <person name="Chanderbali A."/>
        </authorList>
    </citation>
    <scope>NUCLEOTIDE SEQUENCE [LARGE SCALE GENOMIC DNA]</scope>
    <source>
        <strain evidence="1">LSX21</strain>
        <tissue evidence="1">Leaf</tissue>
    </source>
</reference>
<proteinExistence type="predicted"/>
<accession>A0AAN8UKB2</accession>
<name>A0AAN8UKB2_9MAGN</name>
<dbReference type="EMBL" id="JBAMMX010000023">
    <property type="protein sequence ID" value="KAK6917060.1"/>
    <property type="molecule type" value="Genomic_DNA"/>
</dbReference>
<keyword evidence="2" id="KW-1185">Reference proteome</keyword>
<dbReference type="PANTHER" id="PTHR43544:SF12">
    <property type="entry name" value="NAD(P)-BINDING ROSSMANN-FOLD SUPERFAMILY PROTEIN"/>
    <property type="match status" value="1"/>
</dbReference>
<evidence type="ECO:0000313" key="1">
    <source>
        <dbReference type="EMBL" id="KAK6917060.1"/>
    </source>
</evidence>
<feature type="non-terminal residue" evidence="1">
    <location>
        <position position="1"/>
    </location>
</feature>
<dbReference type="SUPFAM" id="SSF51735">
    <property type="entry name" value="NAD(P)-binding Rossmann-fold domains"/>
    <property type="match status" value="1"/>
</dbReference>
<dbReference type="Proteomes" id="UP001370490">
    <property type="component" value="Unassembled WGS sequence"/>
</dbReference>
<dbReference type="PANTHER" id="PTHR43544">
    <property type="entry name" value="SHORT-CHAIN DEHYDROGENASE/REDUCTASE"/>
    <property type="match status" value="1"/>
</dbReference>
<protein>
    <submittedName>
        <fullName evidence="1">Uncharacterized protein</fullName>
    </submittedName>
</protein>
<sequence length="221" mass="23937">VKGIFPSLHRRNWKVGYILFKALLEALALNSYYFLSCRSSKLENQEQGHVVATCRNLSSATGLLDLKNDFAECLNILPFDLTIESTIEVQLLSTVSLLLLLYPTENGWSKLSVLMLNTGPHVEFPDQFIFQAAAKTMEQEFGSLNLLINASGILSVLDVMQPETTLSKLQKSSLLMAYEDNAVGPILVVKVGGGSGTARDVAVVASLSARVGTTGDDRLGG</sequence>
<organism evidence="1 2">
    <name type="scientific">Dillenia turbinata</name>
    <dbReference type="NCBI Taxonomy" id="194707"/>
    <lineage>
        <taxon>Eukaryota</taxon>
        <taxon>Viridiplantae</taxon>
        <taxon>Streptophyta</taxon>
        <taxon>Embryophyta</taxon>
        <taxon>Tracheophyta</taxon>
        <taxon>Spermatophyta</taxon>
        <taxon>Magnoliopsida</taxon>
        <taxon>eudicotyledons</taxon>
        <taxon>Gunneridae</taxon>
        <taxon>Pentapetalae</taxon>
        <taxon>Dilleniales</taxon>
        <taxon>Dilleniaceae</taxon>
        <taxon>Dillenia</taxon>
    </lineage>
</organism>
<comment type="caution">
    <text evidence="1">The sequence shown here is derived from an EMBL/GenBank/DDBJ whole genome shotgun (WGS) entry which is preliminary data.</text>
</comment>
<dbReference type="AlphaFoldDB" id="A0AAN8UKB2"/>